<organism evidence="15 16">
    <name type="scientific">Paracidobacterium acidisoli</name>
    <dbReference type="NCBI Taxonomy" id="2303751"/>
    <lineage>
        <taxon>Bacteria</taxon>
        <taxon>Pseudomonadati</taxon>
        <taxon>Acidobacteriota</taxon>
        <taxon>Terriglobia</taxon>
        <taxon>Terriglobales</taxon>
        <taxon>Acidobacteriaceae</taxon>
        <taxon>Paracidobacterium</taxon>
    </lineage>
</organism>
<dbReference type="PANTHER" id="PTHR30069">
    <property type="entry name" value="TONB-DEPENDENT OUTER MEMBRANE RECEPTOR"/>
    <property type="match status" value="1"/>
</dbReference>
<gene>
    <name evidence="15" type="ORF">D0Y96_14350</name>
</gene>
<dbReference type="AlphaFoldDB" id="A0A372IL80"/>
<evidence type="ECO:0000313" key="15">
    <source>
        <dbReference type="EMBL" id="RFU15638.1"/>
    </source>
</evidence>
<keyword evidence="2 10" id="KW-0813">Transport</keyword>
<keyword evidence="9 10" id="KW-0998">Cell outer membrane</keyword>
<keyword evidence="4 10" id="KW-0812">Transmembrane</keyword>
<dbReference type="InterPro" id="IPR037066">
    <property type="entry name" value="Plug_dom_sf"/>
</dbReference>
<feature type="signal peptide" evidence="12">
    <location>
        <begin position="1"/>
        <end position="37"/>
    </location>
</feature>
<dbReference type="Pfam" id="PF07715">
    <property type="entry name" value="Plug"/>
    <property type="match status" value="1"/>
</dbReference>
<evidence type="ECO:0000256" key="1">
    <source>
        <dbReference type="ARBA" id="ARBA00004571"/>
    </source>
</evidence>
<accession>A0A372IL80</accession>
<evidence type="ECO:0000259" key="13">
    <source>
        <dbReference type="Pfam" id="PF00593"/>
    </source>
</evidence>
<feature type="chain" id="PRO_5016695778" evidence="12">
    <location>
        <begin position="38"/>
        <end position="757"/>
    </location>
</feature>
<keyword evidence="5 12" id="KW-0732">Signal</keyword>
<proteinExistence type="inferred from homology"/>
<evidence type="ECO:0000256" key="3">
    <source>
        <dbReference type="ARBA" id="ARBA00022452"/>
    </source>
</evidence>
<evidence type="ECO:0000256" key="10">
    <source>
        <dbReference type="PROSITE-ProRule" id="PRU01360"/>
    </source>
</evidence>
<evidence type="ECO:0000256" key="7">
    <source>
        <dbReference type="ARBA" id="ARBA00023136"/>
    </source>
</evidence>
<dbReference type="GO" id="GO:0015344">
    <property type="term" value="F:siderophore uptake transmembrane transporter activity"/>
    <property type="evidence" value="ECO:0007669"/>
    <property type="project" value="TreeGrafter"/>
</dbReference>
<evidence type="ECO:0000259" key="14">
    <source>
        <dbReference type="Pfam" id="PF07715"/>
    </source>
</evidence>
<evidence type="ECO:0000256" key="5">
    <source>
        <dbReference type="ARBA" id="ARBA00022729"/>
    </source>
</evidence>
<evidence type="ECO:0000256" key="4">
    <source>
        <dbReference type="ARBA" id="ARBA00022692"/>
    </source>
</evidence>
<dbReference type="PANTHER" id="PTHR30069:SF29">
    <property type="entry name" value="HEMOGLOBIN AND HEMOGLOBIN-HAPTOGLOBIN-BINDING PROTEIN 1-RELATED"/>
    <property type="match status" value="1"/>
</dbReference>
<dbReference type="InterPro" id="IPR039426">
    <property type="entry name" value="TonB-dep_rcpt-like"/>
</dbReference>
<comment type="caution">
    <text evidence="15">The sequence shown here is derived from an EMBL/GenBank/DDBJ whole genome shotgun (WGS) entry which is preliminary data.</text>
</comment>
<dbReference type="SUPFAM" id="SSF49464">
    <property type="entry name" value="Carboxypeptidase regulatory domain-like"/>
    <property type="match status" value="1"/>
</dbReference>
<dbReference type="Proteomes" id="UP000264702">
    <property type="component" value="Unassembled WGS sequence"/>
</dbReference>
<dbReference type="PROSITE" id="PS52016">
    <property type="entry name" value="TONB_DEPENDENT_REC_3"/>
    <property type="match status" value="1"/>
</dbReference>
<dbReference type="Gene3D" id="2.170.130.10">
    <property type="entry name" value="TonB-dependent receptor, plug domain"/>
    <property type="match status" value="1"/>
</dbReference>
<dbReference type="InterPro" id="IPR008969">
    <property type="entry name" value="CarboxyPept-like_regulatory"/>
</dbReference>
<protein>
    <submittedName>
        <fullName evidence="15">TonB-dependent receptor</fullName>
    </submittedName>
</protein>
<dbReference type="SUPFAM" id="SSF56935">
    <property type="entry name" value="Porins"/>
    <property type="match status" value="1"/>
</dbReference>
<keyword evidence="3 10" id="KW-1134">Transmembrane beta strand</keyword>
<comment type="subcellular location">
    <subcellularLocation>
        <location evidence="1 10">Cell outer membrane</location>
        <topology evidence="1 10">Multi-pass membrane protein</topology>
    </subcellularLocation>
</comment>
<evidence type="ECO:0000256" key="2">
    <source>
        <dbReference type="ARBA" id="ARBA00022448"/>
    </source>
</evidence>
<keyword evidence="7 10" id="KW-0472">Membrane</keyword>
<feature type="domain" description="TonB-dependent receptor plug" evidence="14">
    <location>
        <begin position="133"/>
        <end position="244"/>
    </location>
</feature>
<dbReference type="InterPro" id="IPR012910">
    <property type="entry name" value="Plug_dom"/>
</dbReference>
<dbReference type="EMBL" id="QVQT01000005">
    <property type="protein sequence ID" value="RFU15638.1"/>
    <property type="molecule type" value="Genomic_DNA"/>
</dbReference>
<dbReference type="InterPro" id="IPR036942">
    <property type="entry name" value="Beta-barrel_TonB_sf"/>
</dbReference>
<dbReference type="GO" id="GO:0044718">
    <property type="term" value="P:siderophore transmembrane transport"/>
    <property type="evidence" value="ECO:0007669"/>
    <property type="project" value="TreeGrafter"/>
</dbReference>
<comment type="similarity">
    <text evidence="10 11">Belongs to the TonB-dependent receptor family.</text>
</comment>
<evidence type="ECO:0000256" key="6">
    <source>
        <dbReference type="ARBA" id="ARBA00023077"/>
    </source>
</evidence>
<dbReference type="Pfam" id="PF00593">
    <property type="entry name" value="TonB_dep_Rec_b-barrel"/>
    <property type="match status" value="1"/>
</dbReference>
<dbReference type="InterPro" id="IPR000531">
    <property type="entry name" value="Beta-barrel_TonB"/>
</dbReference>
<dbReference type="Gene3D" id="2.40.170.20">
    <property type="entry name" value="TonB-dependent receptor, beta-barrel domain"/>
    <property type="match status" value="1"/>
</dbReference>
<evidence type="ECO:0000256" key="12">
    <source>
        <dbReference type="SAM" id="SignalP"/>
    </source>
</evidence>
<name>A0A372IL80_9BACT</name>
<keyword evidence="6 11" id="KW-0798">TonB box</keyword>
<reference evidence="15 16" key="1">
    <citation type="submission" date="2018-08" db="EMBL/GenBank/DDBJ databases">
        <title>Acidipila sp. 4G-K13, an acidobacterium isolated from forest soil.</title>
        <authorList>
            <person name="Gao Z.-H."/>
            <person name="Qiu L.-H."/>
        </authorList>
    </citation>
    <scope>NUCLEOTIDE SEQUENCE [LARGE SCALE GENOMIC DNA]</scope>
    <source>
        <strain evidence="15 16">4G-K13</strain>
    </source>
</reference>
<evidence type="ECO:0000313" key="16">
    <source>
        <dbReference type="Proteomes" id="UP000264702"/>
    </source>
</evidence>
<evidence type="ECO:0000256" key="9">
    <source>
        <dbReference type="ARBA" id="ARBA00023237"/>
    </source>
</evidence>
<dbReference type="Gene3D" id="2.60.40.1120">
    <property type="entry name" value="Carboxypeptidase-like, regulatory domain"/>
    <property type="match status" value="1"/>
</dbReference>
<keyword evidence="16" id="KW-1185">Reference proteome</keyword>
<evidence type="ECO:0000256" key="8">
    <source>
        <dbReference type="ARBA" id="ARBA00023170"/>
    </source>
</evidence>
<evidence type="ECO:0000256" key="11">
    <source>
        <dbReference type="RuleBase" id="RU003357"/>
    </source>
</evidence>
<keyword evidence="8 15" id="KW-0675">Receptor</keyword>
<sequence>MAGQVDVTVKRIMRTRFLTALPLAFLCALTASLPAHAWQTPAAEQIEGHVVDAKGAPIADAQVLDTGGRALATTAADGGFEVPAATRVINVEASHFAPATVTIVTGTPLRVVLERPLETVVVTAYRSPLATGDSPASTRVLDTEKLQQAAAISLDGKLRETPGFELFRRSSSLVANPTTEGVSLRGLGSTAVSRSLVVFDDVPVNDPYGGWIHWEELPELGIQSVELVRGGASDLYGSSAIGGVISIEPARPQTASLHVLSSYGGLETTDDSVLGSAVHGRWSGMASAGAIATDGYTLIAPNLRGPVDVNSNVHEHNGLAEIDRKFGENDRFFVRGNVLDETRHNGTPLTGNGTRLWRYATGADWNNLVVRLYGDDEHYWQTFSSVATGRVSEKLTRYAEDPADELGAALHWHQPVGTHVLILAGADTHDVRASDNELLFSGAGGTLSTTARQRQTGVYGEALLTPEKWTISASGRVDHFSNFDAYQYSSSAATVTEPAFSETVFDPRVGVTRRLTQWLALNASGFRAYRAPTENELYRTGQVGQQTTLPNSNLRSERATGWETGFQTDMRKLGSSVRVSYFWTRVNRPVTALTLSTTPTATTLKRENLGRIESRGVSLDYAAQPARWIAIEGGYQYADATVTQYAQEPQLVGNWIPQVARNMATAQVRLTHPRLGLLSLQERASGHQFDDDANQYVLHGYFSTDAYASHDFGEHVTLFASGENLFDRAVQVGKTPVLTLGTPRVARFGLRLNFGGE</sequence>
<dbReference type="GO" id="GO:0009279">
    <property type="term" value="C:cell outer membrane"/>
    <property type="evidence" value="ECO:0007669"/>
    <property type="project" value="UniProtKB-SubCell"/>
</dbReference>
<feature type="domain" description="TonB-dependent receptor-like beta-barrel" evidence="13">
    <location>
        <begin position="337"/>
        <end position="725"/>
    </location>
</feature>